<dbReference type="GeneID" id="26902672"/>
<accession>A0A0M9G7W7</accession>
<feature type="region of interest" description="Disordered" evidence="1">
    <location>
        <begin position="202"/>
        <end position="228"/>
    </location>
</feature>
<dbReference type="AlphaFoldDB" id="A0A0M9G7W7"/>
<evidence type="ECO:0000256" key="1">
    <source>
        <dbReference type="SAM" id="MobiDB-lite"/>
    </source>
</evidence>
<protein>
    <submittedName>
        <fullName evidence="3">Uncharacterized protein</fullName>
    </submittedName>
</protein>
<gene>
    <name evidence="3" type="ORF">ABB37_02377</name>
</gene>
<feature type="transmembrane region" description="Helical" evidence="2">
    <location>
        <begin position="6"/>
        <end position="28"/>
    </location>
</feature>
<evidence type="ECO:0000256" key="2">
    <source>
        <dbReference type="SAM" id="Phobius"/>
    </source>
</evidence>
<organism evidence="3 4">
    <name type="scientific">Leptomonas pyrrhocoris</name>
    <name type="common">Firebug parasite</name>
    <dbReference type="NCBI Taxonomy" id="157538"/>
    <lineage>
        <taxon>Eukaryota</taxon>
        <taxon>Discoba</taxon>
        <taxon>Euglenozoa</taxon>
        <taxon>Kinetoplastea</taxon>
        <taxon>Metakinetoplastina</taxon>
        <taxon>Trypanosomatida</taxon>
        <taxon>Trypanosomatidae</taxon>
        <taxon>Leishmaniinae</taxon>
        <taxon>Leptomonas</taxon>
    </lineage>
</organism>
<name>A0A0M9G7W7_LEPPY</name>
<proteinExistence type="predicted"/>
<dbReference type="RefSeq" id="XP_015662833.1">
    <property type="nucleotide sequence ID" value="XM_015799355.1"/>
</dbReference>
<evidence type="ECO:0000313" key="4">
    <source>
        <dbReference type="Proteomes" id="UP000037923"/>
    </source>
</evidence>
<keyword evidence="4" id="KW-1185">Reference proteome</keyword>
<evidence type="ECO:0000313" key="3">
    <source>
        <dbReference type="EMBL" id="KPA84393.1"/>
    </source>
</evidence>
<dbReference type="RefSeq" id="XP_015662832.1">
    <property type="nucleotide sequence ID" value="XM_015799354.1"/>
</dbReference>
<comment type="caution">
    <text evidence="3">The sequence shown here is derived from an EMBL/GenBank/DDBJ whole genome shotgun (WGS) entry which is preliminary data.</text>
</comment>
<dbReference type="EMBL" id="LGTL01000003">
    <property type="protein sequence ID" value="KPA84393.1"/>
    <property type="molecule type" value="Genomic_DNA"/>
</dbReference>
<keyword evidence="2" id="KW-0472">Membrane</keyword>
<keyword evidence="2" id="KW-1133">Transmembrane helix</keyword>
<keyword evidence="2" id="KW-0812">Transmembrane</keyword>
<feature type="compositionally biased region" description="Low complexity" evidence="1">
    <location>
        <begin position="61"/>
        <end position="71"/>
    </location>
</feature>
<dbReference type="Proteomes" id="UP000037923">
    <property type="component" value="Unassembled WGS sequence"/>
</dbReference>
<reference evidence="3 4" key="1">
    <citation type="submission" date="2015-07" db="EMBL/GenBank/DDBJ databases">
        <title>High-quality genome of monoxenous trypanosomatid Leptomonas pyrrhocoris.</title>
        <authorList>
            <person name="Flegontov P."/>
            <person name="Butenko A."/>
            <person name="Firsov S."/>
            <person name="Vlcek C."/>
            <person name="Logacheva M.D."/>
            <person name="Field M."/>
            <person name="Filatov D."/>
            <person name="Flegontova O."/>
            <person name="Gerasimov E."/>
            <person name="Jackson A.P."/>
            <person name="Kelly S."/>
            <person name="Opperdoes F."/>
            <person name="O'Reilly A."/>
            <person name="Votypka J."/>
            <person name="Yurchenko V."/>
            <person name="Lukes J."/>
        </authorList>
    </citation>
    <scope>NUCLEOTIDE SEQUENCE [LARGE SCALE GENOMIC DNA]</scope>
    <source>
        <strain evidence="3">H10</strain>
    </source>
</reference>
<sequence>MVLLVPIVVVGCVAFLLISTGVVCFIHYRNIGKPVRGIVLREDSVVAVPGRVVELGQTTQNNSNASAAAPSVISGDGTHAGAPPRSETLPGRAATAADRSNSGYAMREVLNLSKGEQRRRELHNRRLSVEDTRTEYATHSDGTPPAQPVTFFRPFRPSAFQEEAEESAASPPTQQGRQIEDQAANIDYGRYLVAVNITLRESPSRPRKARKADETPIDPFGGRTEQDWAALHDTSGIDYMTNEETEYLPRNAEPREPPEVPL</sequence>
<feature type="region of interest" description="Disordered" evidence="1">
    <location>
        <begin position="58"/>
        <end position="100"/>
    </location>
</feature>
<dbReference type="VEuPathDB" id="TriTrypDB:LpyrH10_03_5280"/>
<dbReference type="EMBL" id="LGTL01000003">
    <property type="protein sequence ID" value="KPA84394.1"/>
    <property type="molecule type" value="Genomic_DNA"/>
</dbReference>